<evidence type="ECO:0000256" key="3">
    <source>
        <dbReference type="ARBA" id="ARBA00019010"/>
    </source>
</evidence>
<keyword evidence="7" id="KW-0547">Nucleotide-binding</keyword>
<keyword evidence="14" id="KW-1185">Reference proteome</keyword>
<dbReference type="Pfam" id="PF00583">
    <property type="entry name" value="Acetyltransf_1"/>
    <property type="match status" value="1"/>
</dbReference>
<dbReference type="AlphaFoldDB" id="A0A4Q4ZA26"/>
<dbReference type="InterPro" id="IPR003442">
    <property type="entry name" value="T6A_TsaE"/>
</dbReference>
<dbReference type="CDD" id="cd04301">
    <property type="entry name" value="NAT_SF"/>
    <property type="match status" value="1"/>
</dbReference>
<protein>
    <recommendedName>
        <fullName evidence="3">tRNA threonylcarbamoyladenosine biosynthesis protein TsaE</fullName>
    </recommendedName>
    <alternativeName>
        <fullName evidence="11">t(6)A37 threonylcarbamoyladenosine biosynthesis protein TsaE</fullName>
    </alternativeName>
</protein>
<sequence length="315" mass="33060">MSVEVRVVDATAARQVLSVIQEAFGARPVLDPPADALSEDEPSVAAELAAYGGLLASLDGRPVGALLFDDSGPGLMLRRFGVVPDAQGHGVASRLVAVAEEYAAARGAEGVRVKARVELPESIEFWKHHGYVPSGRVGVTERLAKVFPRTVALPTAEDARAFGVGLAALLRRGDLLILSGDLGAGKTTMTKGIGEGLGVRGEITSPTFVIARVHPSLAAGPPLVHVDAYRLGGIDELDDLDLDTSLTDAVTVVEWGEGVAEGLADERLELRLHRAVGDDETGEDHDPRTVEIEPVGLRWLDAGLDRLVAATVASL</sequence>
<comment type="caution">
    <text evidence="13">The sequence shown here is derived from an EMBL/GenBank/DDBJ whole genome shotgun (WGS) entry which is preliminary data.</text>
</comment>
<evidence type="ECO:0000313" key="14">
    <source>
        <dbReference type="Proteomes" id="UP000295198"/>
    </source>
</evidence>
<dbReference type="PANTHER" id="PTHR33540">
    <property type="entry name" value="TRNA THREONYLCARBAMOYLADENOSINE BIOSYNTHESIS PROTEIN TSAE"/>
    <property type="match status" value="1"/>
</dbReference>
<dbReference type="Pfam" id="PF02367">
    <property type="entry name" value="TsaE"/>
    <property type="match status" value="1"/>
</dbReference>
<dbReference type="Gene3D" id="3.40.50.300">
    <property type="entry name" value="P-loop containing nucleotide triphosphate hydrolases"/>
    <property type="match status" value="1"/>
</dbReference>
<keyword evidence="13" id="KW-0808">Transferase</keyword>
<dbReference type="SUPFAM" id="SSF52540">
    <property type="entry name" value="P-loop containing nucleoside triphosphate hydrolases"/>
    <property type="match status" value="1"/>
</dbReference>
<proteinExistence type="inferred from homology"/>
<dbReference type="GO" id="GO:0046872">
    <property type="term" value="F:metal ion binding"/>
    <property type="evidence" value="ECO:0007669"/>
    <property type="project" value="UniProtKB-KW"/>
</dbReference>
<keyword evidence="8" id="KW-0067">ATP-binding</keyword>
<evidence type="ECO:0000256" key="7">
    <source>
        <dbReference type="ARBA" id="ARBA00022741"/>
    </source>
</evidence>
<dbReference type="GO" id="GO:0005737">
    <property type="term" value="C:cytoplasm"/>
    <property type="evidence" value="ECO:0007669"/>
    <property type="project" value="UniProtKB-SubCell"/>
</dbReference>
<reference evidence="13 14" key="1">
    <citation type="submission" date="2019-01" db="EMBL/GenBank/DDBJ databases">
        <title>Nocardioides guangzhouensis sp. nov., an actinobacterium isolated from soil.</title>
        <authorList>
            <person name="Fu Y."/>
            <person name="Cai Y."/>
            <person name="Lin Z."/>
            <person name="Chen P."/>
        </authorList>
    </citation>
    <scope>NUCLEOTIDE SEQUENCE [LARGE SCALE GENOMIC DNA]</scope>
    <source>
        <strain evidence="13 14">130</strain>
    </source>
</reference>
<dbReference type="GO" id="GO:0016747">
    <property type="term" value="F:acyltransferase activity, transferring groups other than amino-acyl groups"/>
    <property type="evidence" value="ECO:0007669"/>
    <property type="project" value="InterPro"/>
</dbReference>
<evidence type="ECO:0000256" key="6">
    <source>
        <dbReference type="ARBA" id="ARBA00022723"/>
    </source>
</evidence>
<keyword evidence="4" id="KW-0963">Cytoplasm</keyword>
<evidence type="ECO:0000313" key="13">
    <source>
        <dbReference type="EMBL" id="RYP84733.1"/>
    </source>
</evidence>
<comment type="similarity">
    <text evidence="2">Belongs to the TsaE family.</text>
</comment>
<evidence type="ECO:0000256" key="9">
    <source>
        <dbReference type="ARBA" id="ARBA00022842"/>
    </source>
</evidence>
<evidence type="ECO:0000256" key="11">
    <source>
        <dbReference type="ARBA" id="ARBA00032441"/>
    </source>
</evidence>
<dbReference type="RefSeq" id="WP_134718523.1">
    <property type="nucleotide sequence ID" value="NZ_SDKM01000021.1"/>
</dbReference>
<dbReference type="InterPro" id="IPR016181">
    <property type="entry name" value="Acyl_CoA_acyltransferase"/>
</dbReference>
<comment type="subcellular location">
    <subcellularLocation>
        <location evidence="1">Cytoplasm</location>
    </subcellularLocation>
</comment>
<evidence type="ECO:0000256" key="4">
    <source>
        <dbReference type="ARBA" id="ARBA00022490"/>
    </source>
</evidence>
<keyword evidence="6" id="KW-0479">Metal-binding</keyword>
<dbReference type="InterPro" id="IPR000182">
    <property type="entry name" value="GNAT_dom"/>
</dbReference>
<dbReference type="GO" id="GO:0002949">
    <property type="term" value="P:tRNA threonylcarbamoyladenosine modification"/>
    <property type="evidence" value="ECO:0007669"/>
    <property type="project" value="InterPro"/>
</dbReference>
<gene>
    <name evidence="13" type="primary">tsaE</name>
    <name evidence="13" type="ORF">EKO23_14540</name>
</gene>
<organism evidence="13 14">
    <name type="scientific">Nocardioides guangzhouensis</name>
    <dbReference type="NCBI Taxonomy" id="2497878"/>
    <lineage>
        <taxon>Bacteria</taxon>
        <taxon>Bacillati</taxon>
        <taxon>Actinomycetota</taxon>
        <taxon>Actinomycetes</taxon>
        <taxon>Propionibacteriales</taxon>
        <taxon>Nocardioidaceae</taxon>
        <taxon>Nocardioides</taxon>
    </lineage>
</organism>
<name>A0A4Q4ZA26_9ACTN</name>
<dbReference type="Gene3D" id="3.40.630.30">
    <property type="match status" value="1"/>
</dbReference>
<evidence type="ECO:0000256" key="2">
    <source>
        <dbReference type="ARBA" id="ARBA00007599"/>
    </source>
</evidence>
<evidence type="ECO:0000256" key="8">
    <source>
        <dbReference type="ARBA" id="ARBA00022840"/>
    </source>
</evidence>
<keyword evidence="5" id="KW-0819">tRNA processing</keyword>
<dbReference type="InterPro" id="IPR027417">
    <property type="entry name" value="P-loop_NTPase"/>
</dbReference>
<comment type="function">
    <text evidence="10">Required for the formation of a threonylcarbamoyl group on adenosine at position 37 (t(6)A37) in tRNAs that read codons beginning with adenine. Is involved in the transfer of the threonylcarbamoyl moiety of threonylcarbamoyl-AMP (TC-AMP) to the N6 group of A37, together with TsaD and TsaB. TsaE seems to play an indirect role in the t(6)A biosynthesis pathway, possibly in regulating the core enzymatic function of TsaD.</text>
</comment>
<dbReference type="EMBL" id="SDKM01000021">
    <property type="protein sequence ID" value="RYP84733.1"/>
    <property type="molecule type" value="Genomic_DNA"/>
</dbReference>
<accession>A0A4Q4ZA26</accession>
<dbReference type="PROSITE" id="PS51186">
    <property type="entry name" value="GNAT"/>
    <property type="match status" value="1"/>
</dbReference>
<dbReference type="PANTHER" id="PTHR33540:SF2">
    <property type="entry name" value="TRNA THREONYLCARBAMOYLADENOSINE BIOSYNTHESIS PROTEIN TSAE"/>
    <property type="match status" value="1"/>
</dbReference>
<evidence type="ECO:0000256" key="1">
    <source>
        <dbReference type="ARBA" id="ARBA00004496"/>
    </source>
</evidence>
<evidence type="ECO:0000256" key="10">
    <source>
        <dbReference type="ARBA" id="ARBA00024908"/>
    </source>
</evidence>
<dbReference type="OrthoDB" id="9800307at2"/>
<dbReference type="GO" id="GO:0005524">
    <property type="term" value="F:ATP binding"/>
    <property type="evidence" value="ECO:0007669"/>
    <property type="project" value="UniProtKB-KW"/>
</dbReference>
<dbReference type="SUPFAM" id="SSF55729">
    <property type="entry name" value="Acyl-CoA N-acyltransferases (Nat)"/>
    <property type="match status" value="1"/>
</dbReference>
<evidence type="ECO:0000259" key="12">
    <source>
        <dbReference type="PROSITE" id="PS51186"/>
    </source>
</evidence>
<feature type="domain" description="N-acetyltransferase" evidence="12">
    <location>
        <begin position="3"/>
        <end position="152"/>
    </location>
</feature>
<dbReference type="Proteomes" id="UP000295198">
    <property type="component" value="Unassembled WGS sequence"/>
</dbReference>
<keyword evidence="9" id="KW-0460">Magnesium</keyword>
<dbReference type="NCBIfam" id="TIGR00150">
    <property type="entry name" value="T6A_YjeE"/>
    <property type="match status" value="1"/>
</dbReference>
<evidence type="ECO:0000256" key="5">
    <source>
        <dbReference type="ARBA" id="ARBA00022694"/>
    </source>
</evidence>